<dbReference type="STRING" id="1441930.Z042_14030"/>
<organism evidence="2 3">
    <name type="scientific">Chania multitudinisentens RB-25</name>
    <dbReference type="NCBI Taxonomy" id="1441930"/>
    <lineage>
        <taxon>Bacteria</taxon>
        <taxon>Pseudomonadati</taxon>
        <taxon>Pseudomonadota</taxon>
        <taxon>Gammaproteobacteria</taxon>
        <taxon>Enterobacterales</taxon>
        <taxon>Yersiniaceae</taxon>
        <taxon>Chania</taxon>
    </lineage>
</organism>
<dbReference type="InterPro" id="IPR008964">
    <property type="entry name" value="Invasin/intimin_cell_adhesion"/>
</dbReference>
<dbReference type="SUPFAM" id="SSF49373">
    <property type="entry name" value="Invasin/intimin cell-adhesion fragments"/>
    <property type="match status" value="1"/>
</dbReference>
<gene>
    <name evidence="2" type="ORF">Z042_14030</name>
</gene>
<dbReference type="InterPro" id="IPR048658">
    <property type="entry name" value="Invasin_D4"/>
</dbReference>
<dbReference type="KEGG" id="sfo:Z042_14030"/>
<dbReference type="EMBL" id="CP007044">
    <property type="protein sequence ID" value="AHG22805.1"/>
    <property type="molecule type" value="Genomic_DNA"/>
</dbReference>
<dbReference type="eggNOG" id="COG4932">
    <property type="taxonomic scope" value="Bacteria"/>
</dbReference>
<dbReference type="HOGENOM" id="CLU_059561_0_0_6"/>
<dbReference type="RefSeq" id="WP_025297194.1">
    <property type="nucleotide sequence ID" value="NZ_CP007044.2"/>
</dbReference>
<name>W0LLB4_9GAMM</name>
<dbReference type="AlphaFoldDB" id="W0LLB4"/>
<proteinExistence type="predicted"/>
<evidence type="ECO:0000313" key="2">
    <source>
        <dbReference type="EMBL" id="AHG22805.1"/>
    </source>
</evidence>
<dbReference type="PATRIC" id="fig|1441930.4.peg.2782"/>
<evidence type="ECO:0000259" key="1">
    <source>
        <dbReference type="Pfam" id="PF21764"/>
    </source>
</evidence>
<protein>
    <recommendedName>
        <fullName evidence="1">Invasin domain-containing protein</fullName>
    </recommendedName>
</protein>
<dbReference type="Pfam" id="PF21764">
    <property type="entry name" value="Invasin_D4"/>
    <property type="match status" value="1"/>
</dbReference>
<dbReference type="OrthoDB" id="8320584at2"/>
<dbReference type="InterPro" id="IPR051715">
    <property type="entry name" value="Intimin-Invasin_domain"/>
</dbReference>
<reference evidence="2 3" key="1">
    <citation type="submission" date="2014-01" db="EMBL/GenBank/DDBJ databases">
        <title>Isolation of Serratia multitudinisentens RB-25 from Ex-Landfill site.</title>
        <authorList>
            <person name="Robson E.H.J."/>
        </authorList>
    </citation>
    <scope>NUCLEOTIDE SEQUENCE [LARGE SCALE GENOMIC DNA]</scope>
    <source>
        <strain evidence="2 3">RB-25</strain>
    </source>
</reference>
<dbReference type="Gene3D" id="2.60.40.1080">
    <property type="match status" value="1"/>
</dbReference>
<evidence type="ECO:0000313" key="3">
    <source>
        <dbReference type="Proteomes" id="UP000019030"/>
    </source>
</evidence>
<dbReference type="PANTHER" id="PTHR39576">
    <property type="entry name" value="ATTACHING AND EFFACING PROTEIN HOMOLOG-RELATED-RELATED"/>
    <property type="match status" value="1"/>
</dbReference>
<reference evidence="2 3" key="2">
    <citation type="submission" date="2015-03" db="EMBL/GenBank/DDBJ databases">
        <authorList>
            <person name="Chan K.-G."/>
        </authorList>
    </citation>
    <scope>NUCLEOTIDE SEQUENCE [LARGE SCALE GENOMIC DNA]</scope>
    <source>
        <strain evidence="2 3">RB-25</strain>
    </source>
</reference>
<accession>W0LLB4</accession>
<dbReference type="PANTHER" id="PTHR39576:SF2">
    <property type="entry name" value="ATTACHING AND EFFACING PROTEIN HOMOLOG-RELATED"/>
    <property type="match status" value="1"/>
</dbReference>
<feature type="domain" description="Invasin" evidence="1">
    <location>
        <begin position="188"/>
        <end position="257"/>
    </location>
</feature>
<dbReference type="Proteomes" id="UP000019030">
    <property type="component" value="Chromosome"/>
</dbReference>
<keyword evidence="3" id="KW-1185">Reference proteome</keyword>
<sequence length="396" mass="43743">MNGRFYMTQYNNLHVRFIVRFFFATGLLVPALPIQAVLSDSTDRIQGRAPSVQGDLLFLFPDGTTPVTDNARVGASQHPEHFSLSSTLNNVITEDTDDDEIISVVVDSEAAVVVWKHLGVRIPDSALSQPFSISYSGEELEVEVTAPVTVTTISGLPSSAENNFTVIYKLSVPNIEAKIVTQNNPVDGEFTLDSGFPSNAFINATYQIYAESNMTNNLDYFWVSSHPDYVTVNAQGTVSFIREISAPSPEISITATAKTGGEAVLTHRFTIKKWWEYHGDINSSWANNLCDPFPGYRMPTDGSEDGMHSGAPNISPEFTNSIYSGGATYYNGFRTVGLLWPEWGNMNQYGWSPDPYTFYWTSRPANWSAHHAVSNNGILRNVPDINILPVICVKDI</sequence>
<dbReference type="GO" id="GO:0009279">
    <property type="term" value="C:cell outer membrane"/>
    <property type="evidence" value="ECO:0007669"/>
    <property type="project" value="TreeGrafter"/>
</dbReference>